<feature type="transmembrane region" description="Helical" evidence="1">
    <location>
        <begin position="221"/>
        <end position="241"/>
    </location>
</feature>
<organism evidence="2 3">
    <name type="scientific">[Myrmecia] bisecta</name>
    <dbReference type="NCBI Taxonomy" id="41462"/>
    <lineage>
        <taxon>Eukaryota</taxon>
        <taxon>Viridiplantae</taxon>
        <taxon>Chlorophyta</taxon>
        <taxon>core chlorophytes</taxon>
        <taxon>Trebouxiophyceae</taxon>
        <taxon>Trebouxiales</taxon>
        <taxon>Trebouxiaceae</taxon>
        <taxon>Myrmecia</taxon>
    </lineage>
</organism>
<reference evidence="2 3" key="1">
    <citation type="journal article" date="2024" name="Nat. Commun.">
        <title>Phylogenomics reveals the evolutionary origins of lichenization in chlorophyte algae.</title>
        <authorList>
            <person name="Puginier C."/>
            <person name="Libourel C."/>
            <person name="Otte J."/>
            <person name="Skaloud P."/>
            <person name="Haon M."/>
            <person name="Grisel S."/>
            <person name="Petersen M."/>
            <person name="Berrin J.G."/>
            <person name="Delaux P.M."/>
            <person name="Dal Grande F."/>
            <person name="Keller J."/>
        </authorList>
    </citation>
    <scope>NUCLEOTIDE SEQUENCE [LARGE SCALE GENOMIC DNA]</scope>
    <source>
        <strain evidence="2 3">SAG 2043</strain>
    </source>
</reference>
<feature type="transmembrane region" description="Helical" evidence="1">
    <location>
        <begin position="94"/>
        <end position="112"/>
    </location>
</feature>
<accession>A0AAW1QF00</accession>
<keyword evidence="1" id="KW-0472">Membrane</keyword>
<feature type="transmembrane region" description="Helical" evidence="1">
    <location>
        <begin position="40"/>
        <end position="60"/>
    </location>
</feature>
<comment type="caution">
    <text evidence="2">The sequence shown here is derived from an EMBL/GenBank/DDBJ whole genome shotgun (WGS) entry which is preliminary data.</text>
</comment>
<evidence type="ECO:0000256" key="1">
    <source>
        <dbReference type="SAM" id="Phobius"/>
    </source>
</evidence>
<evidence type="ECO:0008006" key="4">
    <source>
        <dbReference type="Google" id="ProtNLM"/>
    </source>
</evidence>
<keyword evidence="1" id="KW-0812">Transmembrane</keyword>
<feature type="transmembrane region" description="Helical" evidence="1">
    <location>
        <begin position="15"/>
        <end position="34"/>
    </location>
</feature>
<evidence type="ECO:0000313" key="3">
    <source>
        <dbReference type="Proteomes" id="UP001489004"/>
    </source>
</evidence>
<dbReference type="AlphaFoldDB" id="A0AAW1QF00"/>
<sequence>MGLLKSVIVARPRSLGVAVVPALVGSGLALAGGGATAWKLWAACVPALILVQVGANFVAASVVDTRPGAQRLGTLCFVMALIFGWTVVKERGWPLLVLAIWGGVAVLTVPGGDIGLVQYTWGDTVVSLLTVVAITTGAKYIHQGGALVNRDALTAGAQVGLLSSQLLAIANLRDCKGDTDSNRIHSELPDRAMWTRLQICLQACAAYGLSWHWAVQGLWRAAIYPLATSPVAAGLVLHAVFSSPTSQRDQAKLQHQMGLLHLAFGILLATGLAMSPHSLG</sequence>
<protein>
    <recommendedName>
        <fullName evidence="4">1,4-dihydroxy-2-naphthoate octaprenyltransferase</fullName>
    </recommendedName>
</protein>
<dbReference type="EMBL" id="JALJOR010000003">
    <property type="protein sequence ID" value="KAK9819997.1"/>
    <property type="molecule type" value="Genomic_DNA"/>
</dbReference>
<name>A0AAW1QF00_9CHLO</name>
<keyword evidence="1" id="KW-1133">Transmembrane helix</keyword>
<evidence type="ECO:0000313" key="2">
    <source>
        <dbReference type="EMBL" id="KAK9819997.1"/>
    </source>
</evidence>
<proteinExistence type="predicted"/>
<keyword evidence="3" id="KW-1185">Reference proteome</keyword>
<dbReference type="Proteomes" id="UP001489004">
    <property type="component" value="Unassembled WGS sequence"/>
</dbReference>
<gene>
    <name evidence="2" type="ORF">WJX72_004935</name>
</gene>
<feature type="transmembrane region" description="Helical" evidence="1">
    <location>
        <begin position="253"/>
        <end position="274"/>
    </location>
</feature>
<feature type="transmembrane region" description="Helical" evidence="1">
    <location>
        <begin position="72"/>
        <end position="88"/>
    </location>
</feature>